<evidence type="ECO:0000256" key="6">
    <source>
        <dbReference type="ARBA" id="ARBA00023236"/>
    </source>
</evidence>
<gene>
    <name evidence="9" type="primary">umuD</name>
    <name evidence="9" type="ORF">FYJ85_22450</name>
</gene>
<dbReference type="InterPro" id="IPR050077">
    <property type="entry name" value="LexA_repressor"/>
</dbReference>
<sequence>MHQKKTAKQTECGNPPLMATPVVAGFPSPAEQYIESPLDLNELLVHRPAATFFVRAAGDSMTGAGIRPGDILVVDRSLEARDGSIVIACVDNEFTVKFLRSDGERWYLQPANRKYKPITFSEGMELRIFGVVTAVIHQFVKLSNGKGT</sequence>
<keyword evidence="4 7" id="KW-0068">Autocatalytic cleavage</keyword>
<evidence type="ECO:0000256" key="2">
    <source>
        <dbReference type="ARBA" id="ARBA00022763"/>
    </source>
</evidence>
<dbReference type="Pfam" id="PF00717">
    <property type="entry name" value="Peptidase_S24"/>
    <property type="match status" value="1"/>
</dbReference>
<dbReference type="InterPro" id="IPR036286">
    <property type="entry name" value="LexA/Signal_pep-like_sf"/>
</dbReference>
<evidence type="ECO:0000259" key="8">
    <source>
        <dbReference type="Pfam" id="PF00717"/>
    </source>
</evidence>
<organism evidence="9 10">
    <name type="scientific">Victivallis lenta</name>
    <dbReference type="NCBI Taxonomy" id="2606640"/>
    <lineage>
        <taxon>Bacteria</taxon>
        <taxon>Pseudomonadati</taxon>
        <taxon>Lentisphaerota</taxon>
        <taxon>Lentisphaeria</taxon>
        <taxon>Victivallales</taxon>
        <taxon>Victivallaceae</taxon>
        <taxon>Victivallis</taxon>
    </lineage>
</organism>
<dbReference type="GO" id="GO:0009432">
    <property type="term" value="P:SOS response"/>
    <property type="evidence" value="ECO:0007669"/>
    <property type="project" value="UniProtKB-KW"/>
</dbReference>
<evidence type="ECO:0000256" key="5">
    <source>
        <dbReference type="ARBA" id="ARBA00023204"/>
    </source>
</evidence>
<dbReference type="Gene3D" id="2.10.109.10">
    <property type="entry name" value="Umud Fragment, subunit A"/>
    <property type="match status" value="1"/>
</dbReference>
<dbReference type="GO" id="GO:0003887">
    <property type="term" value="F:DNA-directed DNA polymerase activity"/>
    <property type="evidence" value="ECO:0007669"/>
    <property type="project" value="UniProtKB-EC"/>
</dbReference>
<dbReference type="AlphaFoldDB" id="A0A844GA31"/>
<dbReference type="PANTHER" id="PTHR33516">
    <property type="entry name" value="LEXA REPRESSOR"/>
    <property type="match status" value="1"/>
</dbReference>
<keyword evidence="9" id="KW-0808">Transferase</keyword>
<dbReference type="GO" id="GO:0003677">
    <property type="term" value="F:DNA binding"/>
    <property type="evidence" value="ECO:0007669"/>
    <property type="project" value="InterPro"/>
</dbReference>
<feature type="domain" description="Peptidase S24/S26A/S26B/S26C" evidence="8">
    <location>
        <begin position="17"/>
        <end position="132"/>
    </location>
</feature>
<evidence type="ECO:0000256" key="3">
    <source>
        <dbReference type="ARBA" id="ARBA00022801"/>
    </source>
</evidence>
<evidence type="ECO:0000313" key="10">
    <source>
        <dbReference type="Proteomes" id="UP000435649"/>
    </source>
</evidence>
<evidence type="ECO:0000256" key="4">
    <source>
        <dbReference type="ARBA" id="ARBA00022813"/>
    </source>
</evidence>
<dbReference type="GO" id="GO:0006281">
    <property type="term" value="P:DNA repair"/>
    <property type="evidence" value="ECO:0007669"/>
    <property type="project" value="UniProtKB-KW"/>
</dbReference>
<keyword evidence="2" id="KW-0227">DNA damage</keyword>
<dbReference type="PANTHER" id="PTHR33516:SF2">
    <property type="entry name" value="LEXA REPRESSOR-RELATED"/>
    <property type="match status" value="1"/>
</dbReference>
<dbReference type="PRINTS" id="PR00726">
    <property type="entry name" value="LEXASERPTASE"/>
</dbReference>
<keyword evidence="6" id="KW-0742">SOS response</keyword>
<dbReference type="EC" id="2.7.7.7" evidence="9"/>
<protein>
    <submittedName>
        <fullName evidence="9">Translesion error-prone DNA polymerase V autoproteolytic subunit</fullName>
        <ecNumber evidence="9">2.7.7.7</ecNumber>
    </submittedName>
</protein>
<keyword evidence="5" id="KW-0234">DNA repair</keyword>
<dbReference type="CDD" id="cd06529">
    <property type="entry name" value="S24_LexA-like"/>
    <property type="match status" value="1"/>
</dbReference>
<dbReference type="NCBIfam" id="NF007621">
    <property type="entry name" value="PRK10276.1"/>
    <property type="match status" value="1"/>
</dbReference>
<comment type="caution">
    <text evidence="9">The sequence shown here is derived from an EMBL/GenBank/DDBJ whole genome shotgun (WGS) entry which is preliminary data.</text>
</comment>
<keyword evidence="3 7" id="KW-0378">Hydrolase</keyword>
<evidence type="ECO:0000313" key="9">
    <source>
        <dbReference type="EMBL" id="MST99794.1"/>
    </source>
</evidence>
<dbReference type="GO" id="GO:0016787">
    <property type="term" value="F:hydrolase activity"/>
    <property type="evidence" value="ECO:0007669"/>
    <property type="project" value="UniProtKB-KW"/>
</dbReference>
<dbReference type="InterPro" id="IPR039418">
    <property type="entry name" value="LexA-like"/>
</dbReference>
<keyword evidence="10" id="KW-1185">Reference proteome</keyword>
<evidence type="ECO:0000256" key="7">
    <source>
        <dbReference type="RuleBase" id="RU003991"/>
    </source>
</evidence>
<proteinExistence type="inferred from homology"/>
<evidence type="ECO:0000256" key="1">
    <source>
        <dbReference type="ARBA" id="ARBA00007484"/>
    </source>
</evidence>
<dbReference type="SUPFAM" id="SSF51306">
    <property type="entry name" value="LexA/Signal peptidase"/>
    <property type="match status" value="1"/>
</dbReference>
<dbReference type="InterPro" id="IPR006197">
    <property type="entry name" value="Peptidase_S24_LexA"/>
</dbReference>
<dbReference type="GO" id="GO:0006355">
    <property type="term" value="P:regulation of DNA-templated transcription"/>
    <property type="evidence" value="ECO:0007669"/>
    <property type="project" value="InterPro"/>
</dbReference>
<dbReference type="InterPro" id="IPR015927">
    <property type="entry name" value="Peptidase_S24_S26A/B/C"/>
</dbReference>
<reference evidence="9 10" key="1">
    <citation type="submission" date="2019-08" db="EMBL/GenBank/DDBJ databases">
        <title>In-depth cultivation of the pig gut microbiome towards novel bacterial diversity and tailored functional studies.</title>
        <authorList>
            <person name="Wylensek D."/>
            <person name="Hitch T.C.A."/>
            <person name="Clavel T."/>
        </authorList>
    </citation>
    <scope>NUCLEOTIDE SEQUENCE [LARGE SCALE GENOMIC DNA]</scope>
    <source>
        <strain evidence="9 10">BBE-744-WT-12</strain>
    </source>
</reference>
<dbReference type="EMBL" id="VUNS01000058">
    <property type="protein sequence ID" value="MST99794.1"/>
    <property type="molecule type" value="Genomic_DNA"/>
</dbReference>
<keyword evidence="9" id="KW-0548">Nucleotidyltransferase</keyword>
<comment type="similarity">
    <text evidence="1 7">Belongs to the peptidase S24 family.</text>
</comment>
<dbReference type="Proteomes" id="UP000435649">
    <property type="component" value="Unassembled WGS sequence"/>
</dbReference>
<accession>A0A844GA31</accession>
<name>A0A844GA31_9BACT</name>